<feature type="domain" description="Amidohydrolase-related" evidence="1">
    <location>
        <begin position="82"/>
        <end position="431"/>
    </location>
</feature>
<dbReference type="Proteomes" id="UP000192934">
    <property type="component" value="Chromosome I"/>
</dbReference>
<dbReference type="InterPro" id="IPR051781">
    <property type="entry name" value="Metallo-dep_Hydrolase"/>
</dbReference>
<dbReference type="PANTHER" id="PTHR43135:SF3">
    <property type="entry name" value="ALPHA-D-RIBOSE 1-METHYLPHOSPHONATE 5-TRIPHOSPHATE DIPHOSPHATASE"/>
    <property type="match status" value="1"/>
</dbReference>
<gene>
    <name evidence="2" type="ORF">SAMN06295910_2682</name>
</gene>
<reference evidence="3" key="1">
    <citation type="submission" date="2017-04" db="EMBL/GenBank/DDBJ databases">
        <authorList>
            <person name="Varghese N."/>
            <person name="Submissions S."/>
        </authorList>
    </citation>
    <scope>NUCLEOTIDE SEQUENCE [LARGE SCALE GENOMIC DNA]</scope>
    <source>
        <strain evidence="3">Dd16</strain>
    </source>
</reference>
<evidence type="ECO:0000313" key="2">
    <source>
        <dbReference type="EMBL" id="SMF78177.1"/>
    </source>
</evidence>
<dbReference type="InterPro" id="IPR006680">
    <property type="entry name" value="Amidohydro-rel"/>
</dbReference>
<organism evidence="2 3">
    <name type="scientific">Allosphingosinicella indica</name>
    <dbReference type="NCBI Taxonomy" id="941907"/>
    <lineage>
        <taxon>Bacteria</taxon>
        <taxon>Pseudomonadati</taxon>
        <taxon>Pseudomonadota</taxon>
        <taxon>Alphaproteobacteria</taxon>
        <taxon>Sphingomonadales</taxon>
        <taxon>Sphingomonadaceae</taxon>
        <taxon>Allosphingosinicella</taxon>
    </lineage>
</organism>
<dbReference type="InterPro" id="IPR032466">
    <property type="entry name" value="Metal_Hydrolase"/>
</dbReference>
<dbReference type="InterPro" id="IPR011059">
    <property type="entry name" value="Metal-dep_hydrolase_composite"/>
</dbReference>
<dbReference type="SUPFAM" id="SSF51556">
    <property type="entry name" value="Metallo-dependent hydrolases"/>
    <property type="match status" value="1"/>
</dbReference>
<dbReference type="Gene3D" id="3.40.50.10910">
    <property type="entry name" value="Amidohydrolase"/>
    <property type="match status" value="1"/>
</dbReference>
<keyword evidence="3" id="KW-1185">Reference proteome</keyword>
<name>A0A1X7H1W9_9SPHN</name>
<dbReference type="GO" id="GO:0016810">
    <property type="term" value="F:hydrolase activity, acting on carbon-nitrogen (but not peptide) bonds"/>
    <property type="evidence" value="ECO:0007669"/>
    <property type="project" value="InterPro"/>
</dbReference>
<dbReference type="PANTHER" id="PTHR43135">
    <property type="entry name" value="ALPHA-D-RIBOSE 1-METHYLPHOSPHONATE 5-TRIPHOSPHATE DIPHOSPHATASE"/>
    <property type="match status" value="1"/>
</dbReference>
<evidence type="ECO:0000313" key="3">
    <source>
        <dbReference type="Proteomes" id="UP000192934"/>
    </source>
</evidence>
<dbReference type="Gene3D" id="1.20.58.520">
    <property type="entry name" value="Amidohydrolase"/>
    <property type="match status" value="1"/>
</dbReference>
<evidence type="ECO:0000259" key="1">
    <source>
        <dbReference type="Pfam" id="PF01979"/>
    </source>
</evidence>
<dbReference type="Gene3D" id="2.30.40.10">
    <property type="entry name" value="Urease, subunit C, domain 1"/>
    <property type="match status" value="1"/>
</dbReference>
<dbReference type="AlphaFoldDB" id="A0A1X7H1W9"/>
<dbReference type="SUPFAM" id="SSF51338">
    <property type="entry name" value="Composite domain of metallo-dependent hydrolases"/>
    <property type="match status" value="1"/>
</dbReference>
<proteinExistence type="predicted"/>
<dbReference type="Gene3D" id="3.30.110.90">
    <property type="entry name" value="Amidohydrolase"/>
    <property type="match status" value="1"/>
</dbReference>
<accession>A0A1X7H1W9</accession>
<sequence>MLLGLALALLPAQAAPPPYAPPAADTRVIYSGATLIDGTGAPPRRDMAVVVEGETIRAVVPVRDLDANLRNGAEVVDLKGRYLLPGLIDSHVHLATPPDRPFAEAMMRRDLYGGITAVRDMADDLRQIADLARASRVGEMPGPDIFFAAVMAGPSFFDDPRTRAVTAGAEPGHVPWMQAIDDATDLPLAVAMARGTGATAIKIYANLPPHLVKTITAEAHRQKFKVWAHGMVFPTPPADVVGAGPDVISHVCYLAYQAMDRRPESYQARFPVDASLFARDNPAMTALFRDIAKRGMILDATIRVYAAAEERARSDPNAKPVHCTSDLAARLTAQAVREGVIVSAGTDGFSAKGDPWPALYGELDLLAKKAGLSNAAVIRAATLTGAQTIGEEARMGSIAPGKLANMIVTAKDPLADIANLKSLEMTVKRGRRFQRMDYRTEQ</sequence>
<dbReference type="Pfam" id="PF01979">
    <property type="entry name" value="Amidohydro_1"/>
    <property type="match status" value="1"/>
</dbReference>
<dbReference type="EMBL" id="LT840185">
    <property type="protein sequence ID" value="SMF78177.1"/>
    <property type="molecule type" value="Genomic_DNA"/>
</dbReference>
<protein>
    <submittedName>
        <fullName evidence="2">Imidazolonepropionase</fullName>
    </submittedName>
</protein>
<dbReference type="STRING" id="941907.SAMN06295910_2682"/>